<evidence type="ECO:0000259" key="1">
    <source>
        <dbReference type="PROSITE" id="PS51186"/>
    </source>
</evidence>
<dbReference type="InterPro" id="IPR016181">
    <property type="entry name" value="Acyl_CoA_acyltransferase"/>
</dbReference>
<reference evidence="2" key="1">
    <citation type="submission" date="2021-01" db="EMBL/GenBank/DDBJ databases">
        <authorList>
            <person name="Corre E."/>
            <person name="Pelletier E."/>
            <person name="Niang G."/>
            <person name="Scheremetjew M."/>
            <person name="Finn R."/>
            <person name="Kale V."/>
            <person name="Holt S."/>
            <person name="Cochrane G."/>
            <person name="Meng A."/>
            <person name="Brown T."/>
            <person name="Cohen L."/>
        </authorList>
    </citation>
    <scope>NUCLEOTIDE SEQUENCE</scope>
    <source>
        <strain evidence="2">OF101</strain>
    </source>
</reference>
<name>A0A7S1QK57_ALECA</name>
<dbReference type="SUPFAM" id="SSF55729">
    <property type="entry name" value="Acyl-CoA N-acyltransferases (Nat)"/>
    <property type="match status" value="1"/>
</dbReference>
<feature type="domain" description="N-acetyltransferase" evidence="1">
    <location>
        <begin position="158"/>
        <end position="332"/>
    </location>
</feature>
<gene>
    <name evidence="2" type="ORF">ACAT0790_LOCUS27063</name>
</gene>
<dbReference type="AlphaFoldDB" id="A0A7S1QK57"/>
<dbReference type="CDD" id="cd04301">
    <property type="entry name" value="NAT_SF"/>
    <property type="match status" value="1"/>
</dbReference>
<proteinExistence type="predicted"/>
<evidence type="ECO:0000313" key="2">
    <source>
        <dbReference type="EMBL" id="CAD9141277.1"/>
    </source>
</evidence>
<dbReference type="Pfam" id="PF00583">
    <property type="entry name" value="Acetyltransf_1"/>
    <property type="match status" value="1"/>
</dbReference>
<accession>A0A7S1QK57</accession>
<sequence>MIPNHPALHPDGRMKEDATADLQEALIAQYRTEDFQKKLYAGWHSTDDLTERHRWRQEISMDVQQYTLPQYGFEGSRRGVFASGISCNCSHYPHRGEEIMVNGQLMEWLVNPDRQEASVDPENCTMANWVYVPPPKEGESSCGYEVSLTRQDDENAIFHIAQMQGVLAGAHQAMYRDVYPEVNALQWFSVLGINKSSREAVESGAIIYHARTQDTGAMAGYISCSCSYGGACASSAADGEESPEESKPHGVINHIVVLDQHRGHGVGKMLFRELLDHLAEACPSVGNDLRISVAVRNGRAKEWYERLGFAPMATWEGHLGSPRHTVEFLKLQRKRDEEAFDDIFG</sequence>
<dbReference type="PROSITE" id="PS51186">
    <property type="entry name" value="GNAT"/>
    <property type="match status" value="1"/>
</dbReference>
<dbReference type="EMBL" id="HBGE01044906">
    <property type="protein sequence ID" value="CAD9141277.1"/>
    <property type="molecule type" value="Transcribed_RNA"/>
</dbReference>
<dbReference type="GO" id="GO:0016747">
    <property type="term" value="F:acyltransferase activity, transferring groups other than amino-acyl groups"/>
    <property type="evidence" value="ECO:0007669"/>
    <property type="project" value="InterPro"/>
</dbReference>
<organism evidence="2">
    <name type="scientific">Alexandrium catenella</name>
    <name type="common">Red tide dinoflagellate</name>
    <name type="synonym">Gonyaulax catenella</name>
    <dbReference type="NCBI Taxonomy" id="2925"/>
    <lineage>
        <taxon>Eukaryota</taxon>
        <taxon>Sar</taxon>
        <taxon>Alveolata</taxon>
        <taxon>Dinophyceae</taxon>
        <taxon>Gonyaulacales</taxon>
        <taxon>Pyrocystaceae</taxon>
        <taxon>Alexandrium</taxon>
    </lineage>
</organism>
<dbReference type="Gene3D" id="3.40.630.30">
    <property type="match status" value="1"/>
</dbReference>
<dbReference type="InterPro" id="IPR000182">
    <property type="entry name" value="GNAT_dom"/>
</dbReference>
<protein>
    <recommendedName>
        <fullName evidence="1">N-acetyltransferase domain-containing protein</fullName>
    </recommendedName>
</protein>